<organism evidence="3 4">
    <name type="scientific">Catellatospora chokoriensis</name>
    <dbReference type="NCBI Taxonomy" id="310353"/>
    <lineage>
        <taxon>Bacteria</taxon>
        <taxon>Bacillati</taxon>
        <taxon>Actinomycetota</taxon>
        <taxon>Actinomycetes</taxon>
        <taxon>Micromonosporales</taxon>
        <taxon>Micromonosporaceae</taxon>
        <taxon>Catellatospora</taxon>
    </lineage>
</organism>
<evidence type="ECO:0000259" key="1">
    <source>
        <dbReference type="PROSITE" id="PS51172"/>
    </source>
</evidence>
<dbReference type="InterPro" id="IPR001956">
    <property type="entry name" value="CBM3"/>
</dbReference>
<evidence type="ECO:0000313" key="4">
    <source>
        <dbReference type="Proteomes" id="UP000619293"/>
    </source>
</evidence>
<dbReference type="EMBL" id="BONG01000005">
    <property type="protein sequence ID" value="GIF87833.1"/>
    <property type="molecule type" value="Genomic_DNA"/>
</dbReference>
<dbReference type="SUPFAM" id="SSF49384">
    <property type="entry name" value="Carbohydrate-binding domain"/>
    <property type="match status" value="1"/>
</dbReference>
<dbReference type="SUPFAM" id="SSF49899">
    <property type="entry name" value="Concanavalin A-like lectins/glucanases"/>
    <property type="match status" value="1"/>
</dbReference>
<dbReference type="Gene3D" id="2.60.120.200">
    <property type="match status" value="1"/>
</dbReference>
<dbReference type="InterPro" id="IPR036966">
    <property type="entry name" value="CBM3_sf"/>
</dbReference>
<comment type="caution">
    <text evidence="3">The sequence shown here is derived from an EMBL/GenBank/DDBJ whole genome shotgun (WGS) entry which is preliminary data.</text>
</comment>
<accession>A0A8J3JVW7</accession>
<feature type="domain" description="GH16" evidence="2">
    <location>
        <begin position="179"/>
        <end position="437"/>
    </location>
</feature>
<dbReference type="InterPro" id="IPR008965">
    <property type="entry name" value="CBM2/CBM3_carb-bd_dom_sf"/>
</dbReference>
<dbReference type="Gene3D" id="2.60.40.710">
    <property type="entry name" value="Endoglucanase-like"/>
    <property type="match status" value="1"/>
</dbReference>
<dbReference type="Proteomes" id="UP000619293">
    <property type="component" value="Unassembled WGS sequence"/>
</dbReference>
<protein>
    <submittedName>
        <fullName evidence="3">Hydrolase</fullName>
    </submittedName>
</protein>
<dbReference type="GO" id="GO:0004553">
    <property type="term" value="F:hydrolase activity, hydrolyzing O-glycosyl compounds"/>
    <property type="evidence" value="ECO:0007669"/>
    <property type="project" value="InterPro"/>
</dbReference>
<feature type="domain" description="CBM3" evidence="1">
    <location>
        <begin position="33"/>
        <end position="186"/>
    </location>
</feature>
<keyword evidence="3" id="KW-0378">Hydrolase</keyword>
<dbReference type="PROSITE" id="PS51762">
    <property type="entry name" value="GH16_2"/>
    <property type="match status" value="1"/>
</dbReference>
<dbReference type="CDD" id="cd00413">
    <property type="entry name" value="Glyco_hydrolase_16"/>
    <property type="match status" value="1"/>
</dbReference>
<evidence type="ECO:0000259" key="2">
    <source>
        <dbReference type="PROSITE" id="PS51762"/>
    </source>
</evidence>
<dbReference type="InterPro" id="IPR000757">
    <property type="entry name" value="Beta-glucanase-like"/>
</dbReference>
<keyword evidence="4" id="KW-1185">Reference proteome</keyword>
<sequence length="463" mass="48927">MAVLLAAAVLGAGGTLVWRVTSAPAESAFADAAQDAPLTVRYRTDTPSTGPVGKPWLEVINTSGEPVALTDVTLRYYFSADDGAVYAANCVQTALRCSSVTQTVTAAPAPTASASHYLQIGFTSAAGTLAPGGTSQGIGLQLYRLDHRDLDQADDHSFDGTMTSYTPSTLVTAYRRGVLSWGQEPGDPARTPASPRPAAAVPAGVLFDNFHYTGVDDPALTANGWQVRTEGGGPGISDTWSADGISFPADPKAQGGQALQLRVTTDGTRAGTRQAELVTAGDTFHTGTVAARIFFTDKPRDGRDGDHVNESFATISATASSPKYSELDFEYQPNGGWGVPGPKLDTTSWRSSTPGDRATKAHRSSLAGWHVVMLTVAGGKVTYSVDGRPVFRSDGQTFPREPMRIHLSNWLVDLPFSGPRTWDMRVDWVYAQAGEAVPQAQVQRAVNALHSSGINHLDTTTSG</sequence>
<dbReference type="GO" id="GO:0005975">
    <property type="term" value="P:carbohydrate metabolic process"/>
    <property type="evidence" value="ECO:0007669"/>
    <property type="project" value="InterPro"/>
</dbReference>
<gene>
    <name evidence="3" type="ORF">Cch02nite_12770</name>
</gene>
<dbReference type="AlphaFoldDB" id="A0A8J3JVW7"/>
<dbReference type="Pfam" id="PF00942">
    <property type="entry name" value="CBM_3"/>
    <property type="match status" value="1"/>
</dbReference>
<dbReference type="GO" id="GO:0030248">
    <property type="term" value="F:cellulose binding"/>
    <property type="evidence" value="ECO:0007669"/>
    <property type="project" value="InterPro"/>
</dbReference>
<evidence type="ECO:0000313" key="3">
    <source>
        <dbReference type="EMBL" id="GIF87833.1"/>
    </source>
</evidence>
<reference evidence="3 4" key="1">
    <citation type="submission" date="2021-01" db="EMBL/GenBank/DDBJ databases">
        <title>Whole genome shotgun sequence of Catellatospora chokoriensis NBRC 107358.</title>
        <authorList>
            <person name="Komaki H."/>
            <person name="Tamura T."/>
        </authorList>
    </citation>
    <scope>NUCLEOTIDE SEQUENCE [LARGE SCALE GENOMIC DNA]</scope>
    <source>
        <strain evidence="3 4">NBRC 107358</strain>
    </source>
</reference>
<proteinExistence type="predicted"/>
<dbReference type="PROSITE" id="PS51172">
    <property type="entry name" value="CBM3"/>
    <property type="match status" value="1"/>
</dbReference>
<dbReference type="SMART" id="SM01067">
    <property type="entry name" value="CBM_3"/>
    <property type="match status" value="1"/>
</dbReference>
<dbReference type="InterPro" id="IPR013320">
    <property type="entry name" value="ConA-like_dom_sf"/>
</dbReference>
<name>A0A8J3JVW7_9ACTN</name>